<comment type="caution">
    <text evidence="16">The sequence shown here is derived from an EMBL/GenBank/DDBJ whole genome shotgun (WGS) entry which is preliminary data.</text>
</comment>
<evidence type="ECO:0000256" key="4">
    <source>
        <dbReference type="ARBA" id="ARBA00011533"/>
    </source>
</evidence>
<comment type="function">
    <text evidence="1">Accessory subunit of the mitochondrial membrane respiratory chain NADH dehydrogenase (Complex I), that is believed not to be involved in catalysis. Complex I functions in the transfer of electrons from NADH to the respiratory chain. The immediate electron acceptor for the enzyme is believed to be ubiquinone.</text>
</comment>
<keyword evidence="16" id="KW-0830">Ubiquinone</keyword>
<dbReference type="AlphaFoldDB" id="A0A5N5SZH6"/>
<gene>
    <name evidence="16" type="primary">Ndufa7_0</name>
    <name evidence="15" type="synonym">Ndufa7_1</name>
    <name evidence="15" type="ORF">Anas_11007</name>
    <name evidence="16" type="ORF">Anas_13705</name>
</gene>
<evidence type="ECO:0000256" key="2">
    <source>
        <dbReference type="ARBA" id="ARBA00004443"/>
    </source>
</evidence>
<evidence type="ECO:0000256" key="8">
    <source>
        <dbReference type="ARBA" id="ARBA00022792"/>
    </source>
</evidence>
<organism evidence="16 17">
    <name type="scientific">Armadillidium nasatum</name>
    <dbReference type="NCBI Taxonomy" id="96803"/>
    <lineage>
        <taxon>Eukaryota</taxon>
        <taxon>Metazoa</taxon>
        <taxon>Ecdysozoa</taxon>
        <taxon>Arthropoda</taxon>
        <taxon>Crustacea</taxon>
        <taxon>Multicrustacea</taxon>
        <taxon>Malacostraca</taxon>
        <taxon>Eumalacostraca</taxon>
        <taxon>Peracarida</taxon>
        <taxon>Isopoda</taxon>
        <taxon>Oniscidea</taxon>
        <taxon>Crinocheta</taxon>
        <taxon>Armadillidiidae</taxon>
        <taxon>Armadillidium</taxon>
    </lineage>
</organism>
<keyword evidence="7" id="KW-0679">Respiratory chain</keyword>
<evidence type="ECO:0000313" key="17">
    <source>
        <dbReference type="Proteomes" id="UP000326759"/>
    </source>
</evidence>
<evidence type="ECO:0000256" key="1">
    <source>
        <dbReference type="ARBA" id="ARBA00003195"/>
    </source>
</evidence>
<dbReference type="EMBL" id="SEYY01017595">
    <property type="protein sequence ID" value="KAB7499631.1"/>
    <property type="molecule type" value="Genomic_DNA"/>
</dbReference>
<evidence type="ECO:0000256" key="3">
    <source>
        <dbReference type="ARBA" id="ARBA00005482"/>
    </source>
</evidence>
<keyword evidence="10" id="KW-0007">Acetylation</keyword>
<evidence type="ECO:0000256" key="13">
    <source>
        <dbReference type="ARBA" id="ARBA00030360"/>
    </source>
</evidence>
<dbReference type="OrthoDB" id="10063829at2759"/>
<comment type="subcellular location">
    <subcellularLocation>
        <location evidence="2">Mitochondrion inner membrane</location>
        <topology evidence="2">Peripheral membrane protein</topology>
        <orientation evidence="2">Matrix side</orientation>
    </subcellularLocation>
</comment>
<dbReference type="PANTHER" id="PTHR12485">
    <property type="entry name" value="NADH-UBIQUINONE OXIDOREDUCTASE SUBUNIT B"/>
    <property type="match status" value="1"/>
</dbReference>
<dbReference type="GO" id="GO:0006120">
    <property type="term" value="P:mitochondrial electron transport, NADH to ubiquinone"/>
    <property type="evidence" value="ECO:0007669"/>
    <property type="project" value="TreeGrafter"/>
</dbReference>
<dbReference type="Proteomes" id="UP000326759">
    <property type="component" value="Unassembled WGS sequence"/>
</dbReference>
<keyword evidence="12" id="KW-0472">Membrane</keyword>
<dbReference type="EMBL" id="SEYY01018797">
    <property type="protein sequence ID" value="KAB7498972.1"/>
    <property type="molecule type" value="Genomic_DNA"/>
</dbReference>
<evidence type="ECO:0000313" key="15">
    <source>
        <dbReference type="EMBL" id="KAB7498972.1"/>
    </source>
</evidence>
<keyword evidence="9" id="KW-0249">Electron transport</keyword>
<keyword evidence="11" id="KW-0496">Mitochondrion</keyword>
<dbReference type="PANTHER" id="PTHR12485:SF1">
    <property type="entry name" value="NADH DEHYDROGENASE [UBIQUINONE] 1 ALPHA SUBCOMPLEX SUBUNIT 7"/>
    <property type="match status" value="1"/>
</dbReference>
<evidence type="ECO:0000256" key="7">
    <source>
        <dbReference type="ARBA" id="ARBA00022660"/>
    </source>
</evidence>
<comment type="subunit">
    <text evidence="4">Complex I is composed of 45 different subunits.</text>
</comment>
<evidence type="ECO:0000256" key="10">
    <source>
        <dbReference type="ARBA" id="ARBA00022990"/>
    </source>
</evidence>
<comment type="similarity">
    <text evidence="3">Belongs to the complex I NDUFA7 subunit family.</text>
</comment>
<keyword evidence="8" id="KW-0999">Mitochondrion inner membrane</keyword>
<dbReference type="GO" id="GO:0005743">
    <property type="term" value="C:mitochondrial inner membrane"/>
    <property type="evidence" value="ECO:0007669"/>
    <property type="project" value="UniProtKB-SubCell"/>
</dbReference>
<dbReference type="InterPro" id="IPR009947">
    <property type="entry name" value="NDUA7"/>
</dbReference>
<evidence type="ECO:0000256" key="12">
    <source>
        <dbReference type="ARBA" id="ARBA00023136"/>
    </source>
</evidence>
<protein>
    <recommendedName>
        <fullName evidence="5">NADH dehydrogenase [ubiquinone] 1 alpha subcomplex subunit 7</fullName>
    </recommendedName>
    <alternativeName>
        <fullName evidence="14">Complex I-B14.5a</fullName>
    </alternativeName>
    <alternativeName>
        <fullName evidence="13">NADH-ubiquinone oxidoreductase subunit B14.5a</fullName>
    </alternativeName>
</protein>
<proteinExistence type="inferred from homology"/>
<evidence type="ECO:0000313" key="16">
    <source>
        <dbReference type="EMBL" id="KAB7499631.1"/>
    </source>
</evidence>
<evidence type="ECO:0000256" key="9">
    <source>
        <dbReference type="ARBA" id="ARBA00022982"/>
    </source>
</evidence>
<keyword evidence="6" id="KW-0813">Transport</keyword>
<evidence type="ECO:0000256" key="14">
    <source>
        <dbReference type="ARBA" id="ARBA00033401"/>
    </source>
</evidence>
<accession>A0A5N5SZH6</accession>
<evidence type="ECO:0000256" key="11">
    <source>
        <dbReference type="ARBA" id="ARBA00023128"/>
    </source>
</evidence>
<keyword evidence="17" id="KW-1185">Reference proteome</keyword>
<sequence length="119" mass="13235">MPPAKLPHDVSPFLQRVRSFLLGREHTSYLRFPERIAARTQPPPSLPGGCNDKLANNYYFTRDGRRLVQPDETVLVNSAAKKLTEGKSVGAKSESSELTVTGALRIPGQPYQPVLRKHL</sequence>
<reference evidence="16 17" key="1">
    <citation type="journal article" date="2019" name="PLoS Biol.">
        <title>Sex chromosomes control vertical transmission of feminizing Wolbachia symbionts in an isopod.</title>
        <authorList>
            <person name="Becking T."/>
            <person name="Chebbi M.A."/>
            <person name="Giraud I."/>
            <person name="Moumen B."/>
            <person name="Laverre T."/>
            <person name="Caubet Y."/>
            <person name="Peccoud J."/>
            <person name="Gilbert C."/>
            <person name="Cordaux R."/>
        </authorList>
    </citation>
    <scope>NUCLEOTIDE SEQUENCE [LARGE SCALE GENOMIC DNA]</scope>
    <source>
        <strain evidence="16">ANa2</strain>
        <tissue evidence="16">Whole body excluding digestive tract and cuticle</tissue>
    </source>
</reference>
<evidence type="ECO:0000256" key="5">
    <source>
        <dbReference type="ARBA" id="ARBA00016383"/>
    </source>
</evidence>
<name>A0A5N5SZH6_9CRUS</name>
<dbReference type="Pfam" id="PF07347">
    <property type="entry name" value="CI-B14_5a"/>
    <property type="match status" value="1"/>
</dbReference>
<evidence type="ECO:0000256" key="6">
    <source>
        <dbReference type="ARBA" id="ARBA00022448"/>
    </source>
</evidence>